<dbReference type="Proteomes" id="UP000018936">
    <property type="component" value="Unassembled WGS sequence"/>
</dbReference>
<gene>
    <name evidence="4" type="primary">Golim4</name>
    <name evidence="4" type="ORF">L345_10429</name>
</gene>
<protein>
    <submittedName>
        <fullName evidence="4">Golgi integral membrane protein 4</fullName>
    </submittedName>
</protein>
<organism evidence="4 5">
    <name type="scientific">Ophiophagus hannah</name>
    <name type="common">King cobra</name>
    <name type="synonym">Naja hannah</name>
    <dbReference type="NCBI Taxonomy" id="8665"/>
    <lineage>
        <taxon>Eukaryota</taxon>
        <taxon>Metazoa</taxon>
        <taxon>Chordata</taxon>
        <taxon>Craniata</taxon>
        <taxon>Vertebrata</taxon>
        <taxon>Euteleostomi</taxon>
        <taxon>Lepidosauria</taxon>
        <taxon>Squamata</taxon>
        <taxon>Bifurcata</taxon>
        <taxon>Unidentata</taxon>
        <taxon>Episquamata</taxon>
        <taxon>Toxicofera</taxon>
        <taxon>Serpentes</taxon>
        <taxon>Colubroidea</taxon>
        <taxon>Elapidae</taxon>
        <taxon>Elapinae</taxon>
        <taxon>Ophiophagus</taxon>
    </lineage>
</organism>
<feature type="coiled-coil region" evidence="1">
    <location>
        <begin position="118"/>
        <end position="163"/>
    </location>
</feature>
<keyword evidence="3" id="KW-0812">Transmembrane</keyword>
<dbReference type="AlphaFoldDB" id="V8NQH5"/>
<feature type="compositionally biased region" description="Acidic residues" evidence="2">
    <location>
        <begin position="509"/>
        <end position="521"/>
    </location>
</feature>
<evidence type="ECO:0000313" key="5">
    <source>
        <dbReference type="Proteomes" id="UP000018936"/>
    </source>
</evidence>
<evidence type="ECO:0000313" key="4">
    <source>
        <dbReference type="EMBL" id="ETE63802.1"/>
    </source>
</evidence>
<dbReference type="GO" id="GO:0000139">
    <property type="term" value="C:Golgi membrane"/>
    <property type="evidence" value="ECO:0007669"/>
    <property type="project" value="InterPro"/>
</dbReference>
<dbReference type="EMBL" id="AZIM01002560">
    <property type="protein sequence ID" value="ETE63802.1"/>
    <property type="molecule type" value="Genomic_DNA"/>
</dbReference>
<feature type="coiled-coil region" evidence="1">
    <location>
        <begin position="33"/>
        <end position="88"/>
    </location>
</feature>
<dbReference type="PANTHER" id="PTHR22909">
    <property type="entry name" value="GOLGI INTEGRAL MEMBRANE PROTEIN 4"/>
    <property type="match status" value="1"/>
</dbReference>
<dbReference type="PANTHER" id="PTHR22909:SF23">
    <property type="entry name" value="GOLGI INTEGRAL MEMBRANE PROTEIN 4-LIKE"/>
    <property type="match status" value="1"/>
</dbReference>
<feature type="region of interest" description="Disordered" evidence="2">
    <location>
        <begin position="395"/>
        <end position="554"/>
    </location>
</feature>
<keyword evidence="3" id="KW-0472">Membrane</keyword>
<proteinExistence type="predicted"/>
<name>V8NQH5_OPHHA</name>
<feature type="compositionally biased region" description="Basic and acidic residues" evidence="2">
    <location>
        <begin position="543"/>
        <end position="554"/>
    </location>
</feature>
<dbReference type="OrthoDB" id="6288648at2759"/>
<evidence type="ECO:0000256" key="1">
    <source>
        <dbReference type="SAM" id="Coils"/>
    </source>
</evidence>
<keyword evidence="5" id="KW-1185">Reference proteome</keyword>
<reference evidence="4 5" key="1">
    <citation type="journal article" date="2013" name="Proc. Natl. Acad. Sci. U.S.A.">
        <title>The king cobra genome reveals dynamic gene evolution and adaptation in the snake venom system.</title>
        <authorList>
            <person name="Vonk F.J."/>
            <person name="Casewell N.R."/>
            <person name="Henkel C.V."/>
            <person name="Heimberg A.M."/>
            <person name="Jansen H.J."/>
            <person name="McCleary R.J."/>
            <person name="Kerkkamp H.M."/>
            <person name="Vos R.A."/>
            <person name="Guerreiro I."/>
            <person name="Calvete J.J."/>
            <person name="Wuster W."/>
            <person name="Woods A.E."/>
            <person name="Logan J.M."/>
            <person name="Harrison R.A."/>
            <person name="Castoe T.A."/>
            <person name="de Koning A.P."/>
            <person name="Pollock D.D."/>
            <person name="Yandell M."/>
            <person name="Calderon D."/>
            <person name="Renjifo C."/>
            <person name="Currier R.B."/>
            <person name="Salgado D."/>
            <person name="Pla D."/>
            <person name="Sanz L."/>
            <person name="Hyder A.S."/>
            <person name="Ribeiro J.M."/>
            <person name="Arntzen J.W."/>
            <person name="van den Thillart G.E."/>
            <person name="Boetzer M."/>
            <person name="Pirovano W."/>
            <person name="Dirks R.P."/>
            <person name="Spaink H.P."/>
            <person name="Duboule D."/>
            <person name="McGlinn E."/>
            <person name="Kini R.M."/>
            <person name="Richardson M.K."/>
        </authorList>
    </citation>
    <scope>NUCLEOTIDE SEQUENCE</scope>
    <source>
        <tissue evidence="4">Blood</tissue>
    </source>
</reference>
<keyword evidence="1" id="KW-0175">Coiled coil</keyword>
<evidence type="ECO:0000256" key="3">
    <source>
        <dbReference type="SAM" id="Phobius"/>
    </source>
</evidence>
<dbReference type="InterPro" id="IPR042336">
    <property type="entry name" value="GOLIM4"/>
</dbReference>
<comment type="caution">
    <text evidence="4">The sequence shown here is derived from an EMBL/GenBank/DDBJ whole genome shotgun (WGS) entry which is preliminary data.</text>
</comment>
<feature type="compositionally biased region" description="Basic and acidic residues" evidence="2">
    <location>
        <begin position="424"/>
        <end position="435"/>
    </location>
</feature>
<accession>V8NQH5</accession>
<keyword evidence="3" id="KW-1133">Transmembrane helix</keyword>
<feature type="compositionally biased region" description="Polar residues" evidence="2">
    <location>
        <begin position="398"/>
        <end position="411"/>
    </location>
</feature>
<feature type="region of interest" description="Disordered" evidence="2">
    <location>
        <begin position="344"/>
        <end position="363"/>
    </location>
</feature>
<feature type="compositionally biased region" description="Polar residues" evidence="2">
    <location>
        <begin position="485"/>
        <end position="494"/>
    </location>
</feature>
<sequence length="554" mass="62743">MGTAICIRRQKSLLQTGFCLLALACLGSGVLLYNHLQQKVKAAEGSASKFKQQQEALSAQLQVVYEHRSRLERSLQKERSEHKKTKEDFLVYKLEAQEALNKEKQDSMNRYGSLSSQHKILKNQHEEVKKQFLDLQLQHNGLKLEHRKALETHNQKYSQLQREKDNEVVGLQDTVFKLREESKLLRKAHQDVHSQLLNAQVQMEEFRKLKETLQKMPSFKDAGTGKEQHYGQPLGSNVLQIARPKTSKGDGIKAPPRSQDQAGVPAGNSFAIPPPGIKRQGEENVVHENRVSHNNGAGAQGDVPFGQLVPPKEVNLAFAAQPPARHKEAPMIRYTRMMNSVQNQDPEAGDNMQGQQGHPEEFEPRLNLPAASEEGRVLEEKLSNMQDQRVQRYHLDTVSEQGRTDGSQAKTETGRPRHTLWGAEKGRTDERDLHADAGMTNKENHTYLQKEAIIPKQMDPNNQGEDEFEEAELERPSFEEKTDPAEQTPQTNRPANAGADRSNKVTDNLVDDYQEDQEQDPEDHAGEVGEPEDLQQFHQAKGHVGDVDRKEEYF</sequence>
<feature type="compositionally biased region" description="Basic and acidic residues" evidence="2">
    <location>
        <begin position="473"/>
        <end position="484"/>
    </location>
</feature>
<evidence type="ECO:0000256" key="2">
    <source>
        <dbReference type="SAM" id="MobiDB-lite"/>
    </source>
</evidence>
<feature type="transmembrane region" description="Helical" evidence="3">
    <location>
        <begin position="12"/>
        <end position="33"/>
    </location>
</feature>
<feature type="region of interest" description="Disordered" evidence="2">
    <location>
        <begin position="246"/>
        <end position="274"/>
    </location>
</feature>